<dbReference type="CDD" id="cd22268">
    <property type="entry name" value="DPBB_RlpA-like"/>
    <property type="match status" value="1"/>
</dbReference>
<keyword evidence="2 3" id="KW-0961">Cell wall biogenesis/degradation</keyword>
<dbReference type="NCBIfam" id="TIGR00413">
    <property type="entry name" value="rlpA"/>
    <property type="match status" value="1"/>
</dbReference>
<keyword evidence="1 3" id="KW-0456">Lyase</keyword>
<dbReference type="GO" id="GO:0071555">
    <property type="term" value="P:cell wall organization"/>
    <property type="evidence" value="ECO:0007669"/>
    <property type="project" value="UniProtKB-KW"/>
</dbReference>
<dbReference type="GO" id="GO:0000270">
    <property type="term" value="P:peptidoglycan metabolic process"/>
    <property type="evidence" value="ECO:0007669"/>
    <property type="project" value="UniProtKB-UniRule"/>
</dbReference>
<dbReference type="PANTHER" id="PTHR34183:SF1">
    <property type="entry name" value="ENDOLYTIC PEPTIDOGLYCAN TRANSGLYCOSYLASE RLPA"/>
    <property type="match status" value="1"/>
</dbReference>
<protein>
    <recommendedName>
        <fullName evidence="3">Probable endolytic peptidoglycan transglycosylase RlpA</fullName>
        <ecNumber evidence="3">4.2.2.-</ecNumber>
    </recommendedName>
</protein>
<evidence type="ECO:0000313" key="6">
    <source>
        <dbReference type="EMBL" id="HHJ64760.1"/>
    </source>
</evidence>
<dbReference type="InterPro" id="IPR009009">
    <property type="entry name" value="RlpA-like_DPBB"/>
</dbReference>
<proteinExistence type="inferred from homology"/>
<dbReference type="InterPro" id="IPR012997">
    <property type="entry name" value="RplA"/>
</dbReference>
<reference evidence="6" key="1">
    <citation type="journal article" date="2020" name="mSystems">
        <title>Genome- and Community-Level Interaction Insights into Carbon Utilization and Element Cycling Functions of Hydrothermarchaeota in Hydrothermal Sediment.</title>
        <authorList>
            <person name="Zhou Z."/>
            <person name="Liu Y."/>
            <person name="Xu W."/>
            <person name="Pan J."/>
            <person name="Luo Z.H."/>
            <person name="Li M."/>
        </authorList>
    </citation>
    <scope>NUCLEOTIDE SEQUENCE [LARGE SCALE GENOMIC DNA]</scope>
    <source>
        <strain evidence="6">HyVt-501</strain>
    </source>
</reference>
<evidence type="ECO:0000256" key="3">
    <source>
        <dbReference type="HAMAP-Rule" id="MF_02071"/>
    </source>
</evidence>
<dbReference type="InterPro" id="IPR036908">
    <property type="entry name" value="RlpA-like_sf"/>
</dbReference>
<accession>A0A7C5QM59</accession>
<evidence type="ECO:0000259" key="5">
    <source>
        <dbReference type="Pfam" id="PF03330"/>
    </source>
</evidence>
<dbReference type="Proteomes" id="UP000885792">
    <property type="component" value="Unassembled WGS sequence"/>
</dbReference>
<organism evidence="6">
    <name type="scientific">Aquifex aeolicus</name>
    <dbReference type="NCBI Taxonomy" id="63363"/>
    <lineage>
        <taxon>Bacteria</taxon>
        <taxon>Pseudomonadati</taxon>
        <taxon>Aquificota</taxon>
        <taxon>Aquificia</taxon>
        <taxon>Aquificales</taxon>
        <taxon>Aquificaceae</taxon>
        <taxon>Aquifex</taxon>
    </lineage>
</organism>
<dbReference type="GO" id="GO:0008932">
    <property type="term" value="F:lytic endotransglycosylase activity"/>
    <property type="evidence" value="ECO:0007669"/>
    <property type="project" value="UniProtKB-UniRule"/>
</dbReference>
<dbReference type="Gene3D" id="2.40.40.10">
    <property type="entry name" value="RlpA-like domain"/>
    <property type="match status" value="1"/>
</dbReference>
<dbReference type="EC" id="4.2.2.-" evidence="3"/>
<dbReference type="HAMAP" id="MF_02071">
    <property type="entry name" value="RlpA"/>
    <property type="match status" value="1"/>
</dbReference>
<comment type="similarity">
    <text evidence="3 4">Belongs to the RlpA family.</text>
</comment>
<evidence type="ECO:0000256" key="4">
    <source>
        <dbReference type="RuleBase" id="RU003495"/>
    </source>
</evidence>
<evidence type="ECO:0000256" key="2">
    <source>
        <dbReference type="ARBA" id="ARBA00023316"/>
    </source>
</evidence>
<name>A0A7C5QM59_AQUAO</name>
<comment type="caution">
    <text evidence="6">The sequence shown here is derived from an EMBL/GenBank/DDBJ whole genome shotgun (WGS) entry which is preliminary data.</text>
</comment>
<dbReference type="SUPFAM" id="SSF50685">
    <property type="entry name" value="Barwin-like endoglucanases"/>
    <property type="match status" value="1"/>
</dbReference>
<dbReference type="PANTHER" id="PTHR34183">
    <property type="entry name" value="ENDOLYTIC PEPTIDOGLYCAN TRANSGLYCOSYLASE RLPA"/>
    <property type="match status" value="1"/>
</dbReference>
<dbReference type="AlphaFoldDB" id="A0A7C5QM59"/>
<dbReference type="InterPro" id="IPR034718">
    <property type="entry name" value="RlpA"/>
</dbReference>
<evidence type="ECO:0000256" key="1">
    <source>
        <dbReference type="ARBA" id="ARBA00023239"/>
    </source>
</evidence>
<dbReference type="EMBL" id="DRNB01000280">
    <property type="protein sequence ID" value="HHJ64760.1"/>
    <property type="molecule type" value="Genomic_DNA"/>
</dbReference>
<sequence>MGTLLLVLVLLVASCAPTVKHVRYGGLEAPCPEETVLRLNYCPTRYAYSGSIQHLSRVKITSLKTGRSVTLPVRFNRKVRGICVPKKFRRLMGDGGNLRARVRVLRCGDNGVRRCPRYIRGYASWYGPKFHGRKTASGSRFNMHDYVAAHRTLPLGTVLLVKNLKNGRTVKVKVLDRGPFVKGRHLDLSYAAAKKLGMFGDGVVPFVAEVIRCGG</sequence>
<gene>
    <name evidence="3" type="primary">rlpA</name>
    <name evidence="6" type="ORF">ENJ61_07625</name>
</gene>
<comment type="function">
    <text evidence="3">Lytic transglycosylase with a strong preference for naked glycan strands that lack stem peptides.</text>
</comment>
<dbReference type="Pfam" id="PF03330">
    <property type="entry name" value="DPBB_1"/>
    <property type="match status" value="1"/>
</dbReference>
<feature type="domain" description="RlpA-like protein double-psi beta-barrel" evidence="5">
    <location>
        <begin position="120"/>
        <end position="205"/>
    </location>
</feature>